<dbReference type="Proteomes" id="UP000295788">
    <property type="component" value="Unassembled WGS sequence"/>
</dbReference>
<dbReference type="Gene3D" id="1.10.3860.10">
    <property type="entry name" value="Sodium:dicarboxylate symporter"/>
    <property type="match status" value="1"/>
</dbReference>
<keyword evidence="3" id="KW-0812">Transmembrane</keyword>
<evidence type="ECO:0000256" key="1">
    <source>
        <dbReference type="ARBA" id="ARBA00004141"/>
    </source>
</evidence>
<dbReference type="GO" id="GO:0015293">
    <property type="term" value="F:symporter activity"/>
    <property type="evidence" value="ECO:0007669"/>
    <property type="project" value="InterPro"/>
</dbReference>
<dbReference type="AlphaFoldDB" id="A0A4R3KK14"/>
<evidence type="ECO:0000256" key="3">
    <source>
        <dbReference type="ARBA" id="ARBA00022692"/>
    </source>
</evidence>
<name>A0A4R3KK14_9BACI</name>
<dbReference type="SUPFAM" id="SSF118215">
    <property type="entry name" value="Proton glutamate symport protein"/>
    <property type="match status" value="1"/>
</dbReference>
<accession>A0A4R3KK14</accession>
<proteinExistence type="predicted"/>
<dbReference type="GO" id="GO:0016020">
    <property type="term" value="C:membrane"/>
    <property type="evidence" value="ECO:0007669"/>
    <property type="project" value="UniProtKB-SubCell"/>
</dbReference>
<evidence type="ECO:0000256" key="4">
    <source>
        <dbReference type="ARBA" id="ARBA00022989"/>
    </source>
</evidence>
<keyword evidence="4" id="KW-1133">Transmembrane helix</keyword>
<comment type="subcellular location">
    <subcellularLocation>
        <location evidence="1">Membrane</location>
        <topology evidence="1">Multi-pass membrane protein</topology>
    </subcellularLocation>
</comment>
<evidence type="ECO:0000256" key="5">
    <source>
        <dbReference type="ARBA" id="ARBA00023136"/>
    </source>
</evidence>
<dbReference type="EMBL" id="SMAB01000007">
    <property type="protein sequence ID" value="TCS83052.1"/>
    <property type="molecule type" value="Genomic_DNA"/>
</dbReference>
<evidence type="ECO:0000256" key="2">
    <source>
        <dbReference type="ARBA" id="ARBA00022448"/>
    </source>
</evidence>
<organism evidence="6 7">
    <name type="scientific">Tepidibacillus fermentans</name>
    <dbReference type="NCBI Taxonomy" id="1281767"/>
    <lineage>
        <taxon>Bacteria</taxon>
        <taxon>Bacillati</taxon>
        <taxon>Bacillota</taxon>
        <taxon>Bacilli</taxon>
        <taxon>Bacillales</taxon>
        <taxon>Bacillaceae</taxon>
        <taxon>Tepidibacillus</taxon>
    </lineage>
</organism>
<keyword evidence="5" id="KW-0472">Membrane</keyword>
<dbReference type="Pfam" id="PF00375">
    <property type="entry name" value="SDF"/>
    <property type="match status" value="1"/>
</dbReference>
<dbReference type="InterPro" id="IPR036458">
    <property type="entry name" value="Na:dicarbo_symporter_sf"/>
</dbReference>
<protein>
    <submittedName>
        <fullName evidence="6">Sodium:dicarboxylate symporter family protein</fullName>
    </submittedName>
</protein>
<comment type="caution">
    <text evidence="6">The sequence shown here is derived from an EMBL/GenBank/DDBJ whole genome shotgun (WGS) entry which is preliminary data.</text>
</comment>
<dbReference type="InterPro" id="IPR001991">
    <property type="entry name" value="Na-dicarboxylate_symporter"/>
</dbReference>
<evidence type="ECO:0000313" key="6">
    <source>
        <dbReference type="EMBL" id="TCS83052.1"/>
    </source>
</evidence>
<keyword evidence="2" id="KW-0813">Transport</keyword>
<gene>
    <name evidence="6" type="ORF">EDD72_107136</name>
</gene>
<sequence length="57" mass="6115">MMSTVLSAAGLPLEVIAIIAGVDRLTDTFRTSLNVVGVLANAAILESRERRNESESR</sequence>
<keyword evidence="7" id="KW-1185">Reference proteome</keyword>
<evidence type="ECO:0000313" key="7">
    <source>
        <dbReference type="Proteomes" id="UP000295788"/>
    </source>
</evidence>
<reference evidence="6 7" key="1">
    <citation type="submission" date="2019-03" db="EMBL/GenBank/DDBJ databases">
        <title>Genomic Encyclopedia of Type Strains, Phase IV (KMG-IV): sequencing the most valuable type-strain genomes for metagenomic binning, comparative biology and taxonomic classification.</title>
        <authorList>
            <person name="Goeker M."/>
        </authorList>
    </citation>
    <scope>NUCLEOTIDE SEQUENCE [LARGE SCALE GENOMIC DNA]</scope>
    <source>
        <strain evidence="6 7">DSM 23802</strain>
    </source>
</reference>